<evidence type="ECO:0000256" key="2">
    <source>
        <dbReference type="SAM" id="Phobius"/>
    </source>
</evidence>
<reference evidence="3 4" key="1">
    <citation type="submission" date="2015-06" db="EMBL/GenBank/DDBJ databases">
        <title>Genome sequence of Mycobacterium kumamotonense strain Roo.</title>
        <authorList>
            <person name="Greninger A.L."/>
            <person name="Cunningham G."/>
            <person name="Miller S."/>
        </authorList>
    </citation>
    <scope>NUCLEOTIDE SEQUENCE [LARGE SCALE GENOMIC DNA]</scope>
    <source>
        <strain evidence="3 4">Roo</strain>
    </source>
</reference>
<sequence length="388" mass="41179">MNPQDDPRYGPPATATPMVSKIDSKALTVAAIAMGITFALWAVKGALTGSTGWLIVLLMLAAGVGYVFYRRNPQQVRAFEARVAQLRQNATGVKVADNPGAAPPFANPASGVPACPPPQPPAQFSGVGTVPSSPGTGAAVSAALLIPSLIAYGWVYTSTSFTYAWQPWWVLTGLNLYFVCCVAARAHTGRRFLATLLGLAGTGLSALANNPSGDVSLTSMFSSKEYYDGVAYPVLPPPDVLVWISRVPMLAILLFVASWGIARRQRPGWVLGLIPAGLLVWWAIYGAEHSSGWRASWQGGWFQPWAITVGTFVGGCLCCWLAELLTASGAANAAAQRYAPPVWNGPQGPPETPPAPPIRTQPPAHADYRAQAARHFQGHPANPYEPPR</sequence>
<feature type="transmembrane region" description="Helical" evidence="2">
    <location>
        <begin position="192"/>
        <end position="208"/>
    </location>
</feature>
<gene>
    <name evidence="3" type="ORF">ACT18_20545</name>
</gene>
<evidence type="ECO:0000313" key="3">
    <source>
        <dbReference type="EMBL" id="OBY29917.1"/>
    </source>
</evidence>
<feature type="transmembrane region" description="Helical" evidence="2">
    <location>
        <begin position="168"/>
        <end position="185"/>
    </location>
</feature>
<dbReference type="PATRIC" id="fig|354243.3.peg.4244"/>
<keyword evidence="2" id="KW-1133">Transmembrane helix</keyword>
<dbReference type="RefSeq" id="WP_065289349.1">
    <property type="nucleotide sequence ID" value="NZ_LFOE01000045.1"/>
</dbReference>
<comment type="caution">
    <text evidence="3">The sequence shown here is derived from an EMBL/GenBank/DDBJ whole genome shotgun (WGS) entry which is preliminary data.</text>
</comment>
<feature type="transmembrane region" description="Helical" evidence="2">
    <location>
        <begin position="26"/>
        <end position="44"/>
    </location>
</feature>
<dbReference type="OrthoDB" id="4763980at2"/>
<evidence type="ECO:0000256" key="1">
    <source>
        <dbReference type="SAM" id="MobiDB-lite"/>
    </source>
</evidence>
<feature type="transmembrane region" description="Helical" evidence="2">
    <location>
        <begin position="50"/>
        <end position="69"/>
    </location>
</feature>
<feature type="transmembrane region" description="Helical" evidence="2">
    <location>
        <begin position="268"/>
        <end position="285"/>
    </location>
</feature>
<accession>A0A1B8SB23</accession>
<keyword evidence="4" id="KW-1185">Reference proteome</keyword>
<protein>
    <submittedName>
        <fullName evidence="3">Uncharacterized protein</fullName>
    </submittedName>
</protein>
<dbReference type="EMBL" id="LFOE01000045">
    <property type="protein sequence ID" value="OBY29917.1"/>
    <property type="molecule type" value="Genomic_DNA"/>
</dbReference>
<organism evidence="3 4">
    <name type="scientific">Mycolicibacter kumamotonensis</name>
    <dbReference type="NCBI Taxonomy" id="354243"/>
    <lineage>
        <taxon>Bacteria</taxon>
        <taxon>Bacillati</taxon>
        <taxon>Actinomycetota</taxon>
        <taxon>Actinomycetes</taxon>
        <taxon>Mycobacteriales</taxon>
        <taxon>Mycobacteriaceae</taxon>
        <taxon>Mycolicibacter</taxon>
    </lineage>
</organism>
<feature type="region of interest" description="Disordered" evidence="1">
    <location>
        <begin position="340"/>
        <end position="388"/>
    </location>
</feature>
<proteinExistence type="predicted"/>
<dbReference type="AlphaFoldDB" id="A0A1B8SB23"/>
<keyword evidence="2" id="KW-0472">Membrane</keyword>
<feature type="transmembrane region" description="Helical" evidence="2">
    <location>
        <begin position="305"/>
        <end position="327"/>
    </location>
</feature>
<dbReference type="Proteomes" id="UP000092668">
    <property type="component" value="Unassembled WGS sequence"/>
</dbReference>
<name>A0A1B8SB23_9MYCO</name>
<feature type="transmembrane region" description="Helical" evidence="2">
    <location>
        <begin position="240"/>
        <end position="261"/>
    </location>
</feature>
<keyword evidence="2" id="KW-0812">Transmembrane</keyword>
<evidence type="ECO:0000313" key="4">
    <source>
        <dbReference type="Proteomes" id="UP000092668"/>
    </source>
</evidence>
<feature type="transmembrane region" description="Helical" evidence="2">
    <location>
        <begin position="138"/>
        <end position="156"/>
    </location>
</feature>
<feature type="compositionally biased region" description="Pro residues" evidence="1">
    <location>
        <begin position="347"/>
        <end position="360"/>
    </location>
</feature>